<feature type="chain" id="PRO_5003221534" description="Bacterial surface antigen (D15) domain-containing protein" evidence="3">
    <location>
        <begin position="20"/>
        <end position="390"/>
    </location>
</feature>
<dbReference type="InterPro" id="IPR000184">
    <property type="entry name" value="Bac_surfAg_D15"/>
</dbReference>
<protein>
    <recommendedName>
        <fullName evidence="4">Bacterial surface antigen (D15) domain-containing protein</fullName>
    </recommendedName>
</protein>
<evidence type="ECO:0000313" key="6">
    <source>
        <dbReference type="Proteomes" id="UP000005580"/>
    </source>
</evidence>
<comment type="subcellular location">
    <subcellularLocation>
        <location evidence="1">Membrane</location>
    </subcellularLocation>
</comment>
<dbReference type="STRING" id="28134.SAMN05444288_0409"/>
<keyword evidence="6" id="KW-1185">Reference proteome</keyword>
<keyword evidence="3" id="KW-0732">Signal</keyword>
<dbReference type="eggNOG" id="COG4775">
    <property type="taxonomic scope" value="Bacteria"/>
</dbReference>
<dbReference type="HOGENOM" id="CLU_046092_1_0_10"/>
<feature type="domain" description="Bacterial surface antigen (D15)" evidence="4">
    <location>
        <begin position="130"/>
        <end position="390"/>
    </location>
</feature>
<dbReference type="Gene3D" id="2.40.160.50">
    <property type="entry name" value="membrane protein fhac: a member of the omp85/tpsb transporter family"/>
    <property type="match status" value="1"/>
</dbReference>
<reference evidence="5" key="1">
    <citation type="submission" date="2011-01" db="EMBL/GenBank/DDBJ databases">
        <authorList>
            <person name="Muzny D."/>
            <person name="Qin X."/>
            <person name="Buhay C."/>
            <person name="Dugan-Rocha S."/>
            <person name="Ding Y."/>
            <person name="Chen G."/>
            <person name="Hawes A."/>
            <person name="Holder M."/>
            <person name="Jhangiani S."/>
            <person name="Johnson A."/>
            <person name="Khan Z."/>
            <person name="Li Z."/>
            <person name="Liu W."/>
            <person name="Liu X."/>
            <person name="Perez L."/>
            <person name="Shen H."/>
            <person name="Wang Q."/>
            <person name="Watt J."/>
            <person name="Xi L."/>
            <person name="Xin Y."/>
            <person name="Zhou J."/>
            <person name="Deng J."/>
            <person name="Jiang H."/>
            <person name="Liu Y."/>
            <person name="Qu J."/>
            <person name="Song X.-Z."/>
            <person name="Zhang L."/>
            <person name="Villasana D."/>
            <person name="Johnson A."/>
            <person name="Liu J."/>
            <person name="Liyanage D."/>
            <person name="Lorensuhewa L."/>
            <person name="Robinson T."/>
            <person name="Song A."/>
            <person name="Song B.-B."/>
            <person name="Dinh H."/>
            <person name="Thornton R."/>
            <person name="Coyle M."/>
            <person name="Francisco L."/>
            <person name="Jackson L."/>
            <person name="Javaid M."/>
            <person name="Korchina V."/>
            <person name="Kovar C."/>
            <person name="Mata R."/>
            <person name="Mathew T."/>
            <person name="Ngo R."/>
            <person name="Nguyen L."/>
            <person name="Nguyen N."/>
            <person name="Okwuonu G."/>
            <person name="Ongeri F."/>
            <person name="Pham C."/>
            <person name="Simmons D."/>
            <person name="Wilczek-Boney K."/>
            <person name="Hale W."/>
            <person name="Jakkamsetti A."/>
            <person name="Pham P."/>
            <person name="Ruth R."/>
            <person name="San Lucas F."/>
            <person name="Warren J."/>
            <person name="Zhang J."/>
            <person name="Zhao Z."/>
            <person name="Zhou C."/>
            <person name="Zhu D."/>
            <person name="Lee S."/>
            <person name="Bess C."/>
            <person name="Blankenburg K."/>
            <person name="Forbes L."/>
            <person name="Fu Q."/>
            <person name="Gubbala S."/>
            <person name="Hirani K."/>
            <person name="Jayaseelan J.C."/>
            <person name="Lara F."/>
            <person name="Munidasa M."/>
            <person name="Palculict T."/>
            <person name="Patil S."/>
            <person name="Pu L.-L."/>
            <person name="Saada N."/>
            <person name="Tang L."/>
            <person name="Weissenberger G."/>
            <person name="Zhu Y."/>
            <person name="Hemphill L."/>
            <person name="Shang Y."/>
            <person name="Youmans B."/>
            <person name="Ayvaz T."/>
            <person name="Ross M."/>
            <person name="Santibanez J."/>
            <person name="Aqrawi P."/>
            <person name="Gross S."/>
            <person name="Joshi V."/>
            <person name="Fowler G."/>
            <person name="Nazareth L."/>
            <person name="Reid J."/>
            <person name="Worley K."/>
            <person name="Petrosino J."/>
            <person name="Highlander S."/>
            <person name="Gibbs R."/>
        </authorList>
    </citation>
    <scope>NUCLEOTIDE SEQUENCE [LARGE SCALE GENOMIC DNA]</scope>
    <source>
        <strain evidence="5">ATCC 33269</strain>
    </source>
</reference>
<gene>
    <name evidence="5" type="ORF">HMPREF0663_10457</name>
</gene>
<dbReference type="RefSeq" id="WP_004369153.1">
    <property type="nucleotide sequence ID" value="NZ_GL833119.1"/>
</dbReference>
<evidence type="ECO:0000259" key="4">
    <source>
        <dbReference type="Pfam" id="PF01103"/>
    </source>
</evidence>
<dbReference type="Pfam" id="PF01103">
    <property type="entry name" value="Omp85"/>
    <property type="match status" value="1"/>
</dbReference>
<dbReference type="AlphaFoldDB" id="E7RMV7"/>
<evidence type="ECO:0000256" key="1">
    <source>
        <dbReference type="ARBA" id="ARBA00004370"/>
    </source>
</evidence>
<keyword evidence="2" id="KW-0472">Membrane</keyword>
<comment type="caution">
    <text evidence="5">The sequence shown here is derived from an EMBL/GenBank/DDBJ whole genome shotgun (WGS) entry which is preliminary data.</text>
</comment>
<sequence length="390" mass="44301">MRKNLFIFFLLFSSLALQAQTEAGFKADSTKTDTVKTDKKQGIIKRLLDYFGQSNKGKDHGKFDFSVIGGPHYDTDTKLGIGLIAAGLYYSDARDSLLPPSNVSLYGDISTTGFYMIGVGGVHIFPHRRYRMEYDASFYSFPSKFWGIGYDNGNNGRNESTMNRFQVDATGKFLFHLSNSLYAGPALAFRFVNARKIERPELLNNEAVRATNVGTGLVFVLDTRDIMTSPKHGCYIYLSQMLRVRTSDGGRKFWTTDFKASTYQPLWSDCTLALQALGTLQSGHIGWTDMAMLGSSHSMRGYYNGRYRDKNKLEIQAELRQHIWHRNGIVAWIGTGTVFPEFKAMRWRHMLPNFGLGYRWEFKKNMNIRLDYGLGKSGQSGFLFNINEAF</sequence>
<evidence type="ECO:0000256" key="2">
    <source>
        <dbReference type="ARBA" id="ARBA00023136"/>
    </source>
</evidence>
<dbReference type="GO" id="GO:0019867">
    <property type="term" value="C:outer membrane"/>
    <property type="evidence" value="ECO:0007669"/>
    <property type="project" value="InterPro"/>
</dbReference>
<feature type="signal peptide" evidence="3">
    <location>
        <begin position="1"/>
        <end position="19"/>
    </location>
</feature>
<name>E7RMV7_9BACT</name>
<accession>E7RMV7</accession>
<evidence type="ECO:0000313" key="5">
    <source>
        <dbReference type="EMBL" id="EFZ38088.1"/>
    </source>
</evidence>
<dbReference type="EMBL" id="AEPE02000002">
    <property type="protein sequence ID" value="EFZ38088.1"/>
    <property type="molecule type" value="Genomic_DNA"/>
</dbReference>
<proteinExistence type="predicted"/>
<organism evidence="5 6">
    <name type="scientific">Hoylesella oralis ATCC 33269</name>
    <dbReference type="NCBI Taxonomy" id="873533"/>
    <lineage>
        <taxon>Bacteria</taxon>
        <taxon>Pseudomonadati</taxon>
        <taxon>Bacteroidota</taxon>
        <taxon>Bacteroidia</taxon>
        <taxon>Bacteroidales</taxon>
        <taxon>Prevotellaceae</taxon>
        <taxon>Hoylesella</taxon>
    </lineage>
</organism>
<dbReference type="Proteomes" id="UP000005580">
    <property type="component" value="Unassembled WGS sequence"/>
</dbReference>
<evidence type="ECO:0000256" key="3">
    <source>
        <dbReference type="SAM" id="SignalP"/>
    </source>
</evidence>